<sequence>MLKNSTTYLDVTHPDYDITEDPNWIEDSQGNLFHDCETMRRFDEYMTEQRRLSGEPAQGALSPLVEVSSPTSEGALPEPLVDLEAPHINEETPSKVTEAESTTSSGEDPEITSSWSYACDGDGNVIMWNKGAIFRDFDAFCEARGWHDKFPPRNIPPGTDSEKEDYDLRELQMVMKSIRRRKRLSTTMQKRGKEHKARMRRRMRRYYRSLEKNAYRGSERLYSEMLTAIKQQESEIQLSKEIIEQEKKRNT</sequence>
<comment type="caution">
    <text evidence="2">The sequence shown here is derived from an EMBL/GenBank/DDBJ whole genome shotgun (WGS) entry which is preliminary data.</text>
</comment>
<dbReference type="EMBL" id="JACGCI010000030">
    <property type="protein sequence ID" value="KAF6755324.1"/>
    <property type="molecule type" value="Genomic_DNA"/>
</dbReference>
<gene>
    <name evidence="2" type="ORF">DFP72DRAFT_1067616</name>
</gene>
<protein>
    <submittedName>
        <fullName evidence="2">Uncharacterized protein</fullName>
    </submittedName>
</protein>
<feature type="compositionally biased region" description="Polar residues" evidence="1">
    <location>
        <begin position="99"/>
        <end position="113"/>
    </location>
</feature>
<dbReference type="AlphaFoldDB" id="A0A8H6HZJ2"/>
<keyword evidence="3" id="KW-1185">Reference proteome</keyword>
<accession>A0A8H6HZJ2</accession>
<dbReference type="Proteomes" id="UP000521943">
    <property type="component" value="Unassembled WGS sequence"/>
</dbReference>
<reference evidence="2 3" key="1">
    <citation type="submission" date="2020-07" db="EMBL/GenBank/DDBJ databases">
        <title>Comparative genomics of pyrophilous fungi reveals a link between fire events and developmental genes.</title>
        <authorList>
            <consortium name="DOE Joint Genome Institute"/>
            <person name="Steindorff A.S."/>
            <person name="Carver A."/>
            <person name="Calhoun S."/>
            <person name="Stillman K."/>
            <person name="Liu H."/>
            <person name="Lipzen A."/>
            <person name="Pangilinan J."/>
            <person name="Labutti K."/>
            <person name="Bruns T.D."/>
            <person name="Grigoriev I.V."/>
        </authorList>
    </citation>
    <scope>NUCLEOTIDE SEQUENCE [LARGE SCALE GENOMIC DNA]</scope>
    <source>
        <strain evidence="2 3">CBS 144469</strain>
    </source>
</reference>
<organism evidence="2 3">
    <name type="scientific">Ephemerocybe angulata</name>
    <dbReference type="NCBI Taxonomy" id="980116"/>
    <lineage>
        <taxon>Eukaryota</taxon>
        <taxon>Fungi</taxon>
        <taxon>Dikarya</taxon>
        <taxon>Basidiomycota</taxon>
        <taxon>Agaricomycotina</taxon>
        <taxon>Agaricomycetes</taxon>
        <taxon>Agaricomycetidae</taxon>
        <taxon>Agaricales</taxon>
        <taxon>Agaricineae</taxon>
        <taxon>Psathyrellaceae</taxon>
        <taxon>Ephemerocybe</taxon>
    </lineage>
</organism>
<feature type="region of interest" description="Disordered" evidence="1">
    <location>
        <begin position="85"/>
        <end position="113"/>
    </location>
</feature>
<evidence type="ECO:0000313" key="3">
    <source>
        <dbReference type="Proteomes" id="UP000521943"/>
    </source>
</evidence>
<evidence type="ECO:0000313" key="2">
    <source>
        <dbReference type="EMBL" id="KAF6755324.1"/>
    </source>
</evidence>
<name>A0A8H6HZJ2_9AGAR</name>
<evidence type="ECO:0000256" key="1">
    <source>
        <dbReference type="SAM" id="MobiDB-lite"/>
    </source>
</evidence>
<proteinExistence type="predicted"/>